<gene>
    <name evidence="1" type="ORF">IWW38_004241</name>
</gene>
<dbReference type="Proteomes" id="UP001139981">
    <property type="component" value="Unassembled WGS sequence"/>
</dbReference>
<feature type="non-terminal residue" evidence="1">
    <location>
        <position position="1"/>
    </location>
</feature>
<name>A0ACC1LZH3_9FUNG</name>
<dbReference type="EMBL" id="JANBVB010001439">
    <property type="protein sequence ID" value="KAJ2890248.1"/>
    <property type="molecule type" value="Genomic_DNA"/>
</dbReference>
<evidence type="ECO:0000313" key="1">
    <source>
        <dbReference type="EMBL" id="KAJ2890248.1"/>
    </source>
</evidence>
<reference evidence="1" key="1">
    <citation type="submission" date="2022-07" db="EMBL/GenBank/DDBJ databases">
        <title>Phylogenomic reconstructions and comparative analyses of Kickxellomycotina fungi.</title>
        <authorList>
            <person name="Reynolds N.K."/>
            <person name="Stajich J.E."/>
            <person name="Barry K."/>
            <person name="Grigoriev I.V."/>
            <person name="Crous P."/>
            <person name="Smith M.E."/>
        </authorList>
    </citation>
    <scope>NUCLEOTIDE SEQUENCE</scope>
    <source>
        <strain evidence="1">CBS 190363</strain>
    </source>
</reference>
<organism evidence="1 2">
    <name type="scientific">Coemansia aciculifera</name>
    <dbReference type="NCBI Taxonomy" id="417176"/>
    <lineage>
        <taxon>Eukaryota</taxon>
        <taxon>Fungi</taxon>
        <taxon>Fungi incertae sedis</taxon>
        <taxon>Zoopagomycota</taxon>
        <taxon>Kickxellomycotina</taxon>
        <taxon>Kickxellomycetes</taxon>
        <taxon>Kickxellales</taxon>
        <taxon>Kickxellaceae</taxon>
        <taxon>Coemansia</taxon>
    </lineage>
</organism>
<protein>
    <submittedName>
        <fullName evidence="1">Uncharacterized protein</fullName>
    </submittedName>
</protein>
<keyword evidence="2" id="KW-1185">Reference proteome</keyword>
<sequence>QEHKHNKEAFFDAHDEYDKNDEDNEEDDGEQVDEVKSVHANFSNSIFGLLLIISPGLQHLALTICEEGYVRLQRTMPLSFADSLISLTLEGKYDQQDVEHLLPKFPNLRILNICASVSKPISDMPSSAQSLTPPQ</sequence>
<proteinExistence type="predicted"/>
<comment type="caution">
    <text evidence="1">The sequence shown here is derived from an EMBL/GenBank/DDBJ whole genome shotgun (WGS) entry which is preliminary data.</text>
</comment>
<evidence type="ECO:0000313" key="2">
    <source>
        <dbReference type="Proteomes" id="UP001139981"/>
    </source>
</evidence>
<accession>A0ACC1LZH3</accession>